<reference evidence="2" key="1">
    <citation type="journal article" date="2019" name="Int. J. Syst. Evol. Microbiol.">
        <title>The Global Catalogue of Microorganisms (GCM) 10K type strain sequencing project: providing services to taxonomists for standard genome sequencing and annotation.</title>
        <authorList>
            <consortium name="The Broad Institute Genomics Platform"/>
            <consortium name="The Broad Institute Genome Sequencing Center for Infectious Disease"/>
            <person name="Wu L."/>
            <person name="Ma J."/>
        </authorList>
    </citation>
    <scope>NUCLEOTIDE SEQUENCE [LARGE SCALE GENOMIC DNA]</scope>
    <source>
        <strain evidence="2">JCM 17923</strain>
    </source>
</reference>
<dbReference type="EMBL" id="BAABGZ010000075">
    <property type="protein sequence ID" value="GAA4365838.1"/>
    <property type="molecule type" value="Genomic_DNA"/>
</dbReference>
<evidence type="ECO:0000313" key="1">
    <source>
        <dbReference type="EMBL" id="GAA4365838.1"/>
    </source>
</evidence>
<keyword evidence="2" id="KW-1185">Reference proteome</keyword>
<dbReference type="Proteomes" id="UP001501153">
    <property type="component" value="Unassembled WGS sequence"/>
</dbReference>
<organism evidence="1 2">
    <name type="scientific">Hymenobacter saemangeumensis</name>
    <dbReference type="NCBI Taxonomy" id="1084522"/>
    <lineage>
        <taxon>Bacteria</taxon>
        <taxon>Pseudomonadati</taxon>
        <taxon>Bacteroidota</taxon>
        <taxon>Cytophagia</taxon>
        <taxon>Cytophagales</taxon>
        <taxon>Hymenobacteraceae</taxon>
        <taxon>Hymenobacter</taxon>
    </lineage>
</organism>
<comment type="caution">
    <text evidence="1">The sequence shown here is derived from an EMBL/GenBank/DDBJ whole genome shotgun (WGS) entry which is preliminary data.</text>
</comment>
<gene>
    <name evidence="1" type="ORF">GCM10023185_36470</name>
</gene>
<name>A0ABP8IPX8_9BACT</name>
<proteinExistence type="predicted"/>
<accession>A0ABP8IPX8</accession>
<protein>
    <submittedName>
        <fullName evidence="1">Uncharacterized protein</fullName>
    </submittedName>
</protein>
<evidence type="ECO:0000313" key="2">
    <source>
        <dbReference type="Proteomes" id="UP001501153"/>
    </source>
</evidence>
<sequence>MSHTPSIPGRARRRTIGLQRLKTKEGQAVVALGLHRTLEPRTLEALIIDRQDAPGEQPVLLGRLLKFDPYFDLVFDQGALQYLQQAHGVWVAKPHRARH</sequence>